<evidence type="ECO:0000259" key="2">
    <source>
        <dbReference type="Pfam" id="PF02481"/>
    </source>
</evidence>
<dbReference type="Proteomes" id="UP000254707">
    <property type="component" value="Unassembled WGS sequence"/>
</dbReference>
<dbReference type="PANTHER" id="PTHR43022">
    <property type="entry name" value="PROTEIN SMF"/>
    <property type="match status" value="1"/>
</dbReference>
<reference evidence="3 4" key="1">
    <citation type="submission" date="2018-06" db="EMBL/GenBank/DDBJ databases">
        <authorList>
            <consortium name="Pathogen Informatics"/>
            <person name="Doyle S."/>
        </authorList>
    </citation>
    <scope>NUCLEOTIDE SEQUENCE [LARGE SCALE GENOMIC DNA]</scope>
    <source>
        <strain evidence="3 4">NCTC7688</strain>
    </source>
</reference>
<comment type="similarity">
    <text evidence="1">Belongs to the DprA/Smf family.</text>
</comment>
<dbReference type="GO" id="GO:0009294">
    <property type="term" value="P:DNA-mediated transformation"/>
    <property type="evidence" value="ECO:0007669"/>
    <property type="project" value="InterPro"/>
</dbReference>
<proteinExistence type="inferred from homology"/>
<dbReference type="InterPro" id="IPR057666">
    <property type="entry name" value="DrpA_SLOG"/>
</dbReference>
<evidence type="ECO:0000313" key="4">
    <source>
        <dbReference type="Proteomes" id="UP000254707"/>
    </source>
</evidence>
<name>A0A380HNN7_STASA</name>
<accession>A0A380HNN7</accession>
<dbReference type="Pfam" id="PF02481">
    <property type="entry name" value="DNA_processg_A"/>
    <property type="match status" value="1"/>
</dbReference>
<gene>
    <name evidence="3" type="primary">smf</name>
    <name evidence="3" type="ORF">NCTC7688_01796</name>
</gene>
<dbReference type="RefSeq" id="WP_115340619.1">
    <property type="nucleotide sequence ID" value="NZ_UHED01000001.1"/>
</dbReference>
<dbReference type="SUPFAM" id="SSF102405">
    <property type="entry name" value="MCP/YpsA-like"/>
    <property type="match status" value="1"/>
</dbReference>
<sequence length="291" mass="33772">MNDLDLLKLRFAGLSTQQIHRLLRFSPSFMKYSKVDKQYILKQFLGIVKITAKNENVYRLYVTTNFEVLFKQLKAWKVHFITINHRLYPQLLREIYDPPLILFYRGKLTLMQSPRTLAIIGSRQATQYTWQSLQTFFPSFKKHHLTIISGLAKGADMMAHQHALLFKLPTIAVLGFGHMHHYPKETKEIRQQIEKDGIVISEYLPLEKPKRYHYPERNRLISGLSKGIFITESAENSGTSITTRFALEQNRDVYVLPGTIFNKMTLGNLRSAQEGAKIVLNADDILEDFII</sequence>
<organism evidence="3 4">
    <name type="scientific">Staphylococcus saprophyticus</name>
    <dbReference type="NCBI Taxonomy" id="29385"/>
    <lineage>
        <taxon>Bacteria</taxon>
        <taxon>Bacillati</taxon>
        <taxon>Bacillota</taxon>
        <taxon>Bacilli</taxon>
        <taxon>Bacillales</taxon>
        <taxon>Staphylococcaceae</taxon>
        <taxon>Staphylococcus</taxon>
    </lineage>
</organism>
<dbReference type="NCBIfam" id="TIGR00732">
    <property type="entry name" value="dprA"/>
    <property type="match status" value="1"/>
</dbReference>
<dbReference type="PANTHER" id="PTHR43022:SF1">
    <property type="entry name" value="PROTEIN SMF"/>
    <property type="match status" value="1"/>
</dbReference>
<protein>
    <submittedName>
        <fullName evidence="3">DprA SMF protein DNA processing factor</fullName>
    </submittedName>
</protein>
<evidence type="ECO:0000256" key="1">
    <source>
        <dbReference type="ARBA" id="ARBA00006525"/>
    </source>
</evidence>
<evidence type="ECO:0000313" key="3">
    <source>
        <dbReference type="EMBL" id="SUM83222.1"/>
    </source>
</evidence>
<dbReference type="AlphaFoldDB" id="A0A380HNN7"/>
<dbReference type="InterPro" id="IPR003488">
    <property type="entry name" value="DprA"/>
</dbReference>
<dbReference type="EMBL" id="UHED01000001">
    <property type="protein sequence ID" value="SUM83222.1"/>
    <property type="molecule type" value="Genomic_DNA"/>
</dbReference>
<feature type="domain" description="Smf/DprA SLOG" evidence="2">
    <location>
        <begin position="80"/>
        <end position="289"/>
    </location>
</feature>
<dbReference type="Gene3D" id="3.40.50.450">
    <property type="match status" value="1"/>
</dbReference>